<accession>A0ABD0YFC0</accession>
<keyword evidence="6" id="KW-0325">Glycoprotein</keyword>
<evidence type="ECO:0000313" key="10">
    <source>
        <dbReference type="EMBL" id="KAL1117768.1"/>
    </source>
</evidence>
<dbReference type="InterPro" id="IPR050127">
    <property type="entry name" value="Serine_Proteases_S1"/>
</dbReference>
<feature type="domain" description="Peptidase S1" evidence="9">
    <location>
        <begin position="1"/>
        <end position="224"/>
    </location>
</feature>
<dbReference type="PROSITE" id="PS50240">
    <property type="entry name" value="TRYPSIN_DOM"/>
    <property type="match status" value="1"/>
</dbReference>
<dbReference type="AlphaFoldDB" id="A0ABD0YFC0"/>
<dbReference type="EMBL" id="JBFDAA010000015">
    <property type="protein sequence ID" value="KAL1117768.1"/>
    <property type="molecule type" value="Genomic_DNA"/>
</dbReference>
<protein>
    <recommendedName>
        <fullName evidence="9">Peptidase S1 domain-containing protein</fullName>
    </recommendedName>
</protein>
<dbReference type="Pfam" id="PF00089">
    <property type="entry name" value="Trypsin"/>
    <property type="match status" value="1"/>
</dbReference>
<dbReference type="PROSITE" id="PS00135">
    <property type="entry name" value="TRYPSIN_SER"/>
    <property type="match status" value="1"/>
</dbReference>
<dbReference type="PANTHER" id="PTHR24264">
    <property type="entry name" value="TRYPSIN-RELATED"/>
    <property type="match status" value="1"/>
</dbReference>
<keyword evidence="3 8" id="KW-0378">Hydrolase</keyword>
<name>A0ABD0YFC0_9HEMI</name>
<dbReference type="InterPro" id="IPR009003">
    <property type="entry name" value="Peptidase_S1_PA"/>
</dbReference>
<evidence type="ECO:0000256" key="1">
    <source>
        <dbReference type="ARBA" id="ARBA00022670"/>
    </source>
</evidence>
<dbReference type="FunFam" id="2.40.10.10:FF:000002">
    <property type="entry name" value="Transmembrane protease serine"/>
    <property type="match status" value="1"/>
</dbReference>
<keyword evidence="4 8" id="KW-0720">Serine protease</keyword>
<dbReference type="GO" id="GO:0006508">
    <property type="term" value="P:proteolysis"/>
    <property type="evidence" value="ECO:0007669"/>
    <property type="project" value="UniProtKB-KW"/>
</dbReference>
<dbReference type="Proteomes" id="UP001558652">
    <property type="component" value="Unassembled WGS sequence"/>
</dbReference>
<keyword evidence="11" id="KW-1185">Reference proteome</keyword>
<dbReference type="CDD" id="cd00190">
    <property type="entry name" value="Tryp_SPc"/>
    <property type="match status" value="1"/>
</dbReference>
<evidence type="ECO:0000313" key="11">
    <source>
        <dbReference type="Proteomes" id="UP001558652"/>
    </source>
</evidence>
<evidence type="ECO:0000256" key="5">
    <source>
        <dbReference type="ARBA" id="ARBA00023157"/>
    </source>
</evidence>
<comment type="caution">
    <text evidence="10">The sequence shown here is derived from an EMBL/GenBank/DDBJ whole genome shotgun (WGS) entry which is preliminary data.</text>
</comment>
<dbReference type="InterPro" id="IPR043504">
    <property type="entry name" value="Peptidase_S1_PA_chymotrypsin"/>
</dbReference>
<evidence type="ECO:0000256" key="2">
    <source>
        <dbReference type="ARBA" id="ARBA00022729"/>
    </source>
</evidence>
<gene>
    <name evidence="10" type="ORF">AAG570_004083</name>
</gene>
<dbReference type="PRINTS" id="PR00722">
    <property type="entry name" value="CHYMOTRYPSIN"/>
</dbReference>
<evidence type="ECO:0000256" key="7">
    <source>
        <dbReference type="ARBA" id="ARBA00024195"/>
    </source>
</evidence>
<dbReference type="SMART" id="SM00020">
    <property type="entry name" value="Tryp_SPc"/>
    <property type="match status" value="1"/>
</dbReference>
<dbReference type="GO" id="GO:0008236">
    <property type="term" value="F:serine-type peptidase activity"/>
    <property type="evidence" value="ECO:0007669"/>
    <property type="project" value="UniProtKB-KW"/>
</dbReference>
<dbReference type="FunFam" id="2.40.10.10:FF:000028">
    <property type="entry name" value="Serine protease easter"/>
    <property type="match status" value="1"/>
</dbReference>
<feature type="non-terminal residue" evidence="10">
    <location>
        <position position="1"/>
    </location>
</feature>
<evidence type="ECO:0000256" key="3">
    <source>
        <dbReference type="ARBA" id="ARBA00022801"/>
    </source>
</evidence>
<reference evidence="10 11" key="1">
    <citation type="submission" date="2024-07" db="EMBL/GenBank/DDBJ databases">
        <title>Chromosome-level genome assembly of the water stick insect Ranatra chinensis (Heteroptera: Nepidae).</title>
        <authorList>
            <person name="Liu X."/>
        </authorList>
    </citation>
    <scope>NUCLEOTIDE SEQUENCE [LARGE SCALE GENOMIC DNA]</scope>
    <source>
        <strain evidence="10">Cailab_2021Rc</strain>
        <tissue evidence="10">Muscle</tissue>
    </source>
</reference>
<dbReference type="PROSITE" id="PS00134">
    <property type="entry name" value="TRYPSIN_HIS"/>
    <property type="match status" value="1"/>
</dbReference>
<dbReference type="SUPFAM" id="SSF50494">
    <property type="entry name" value="Trypsin-like serine proteases"/>
    <property type="match status" value="1"/>
</dbReference>
<comment type="similarity">
    <text evidence="7">Belongs to the peptidase S1 family. CLIP subfamily.</text>
</comment>
<dbReference type="InterPro" id="IPR033116">
    <property type="entry name" value="TRYPSIN_SER"/>
</dbReference>
<keyword evidence="2" id="KW-0732">Signal</keyword>
<dbReference type="InterPro" id="IPR001314">
    <property type="entry name" value="Peptidase_S1A"/>
</dbReference>
<dbReference type="PANTHER" id="PTHR24264:SF54">
    <property type="entry name" value="PEPTIDASE S1 DOMAIN-CONTAINING PROTEIN"/>
    <property type="match status" value="1"/>
</dbReference>
<proteinExistence type="inferred from homology"/>
<dbReference type="InterPro" id="IPR018114">
    <property type="entry name" value="TRYPSIN_HIS"/>
</dbReference>
<keyword evidence="1 8" id="KW-0645">Protease</keyword>
<sequence>GYGASKEWKCGGSLISERFVLTAAHCVPQNVEAHPQWVRLGELDYSRSDDDARPEDFSITRIFVNPEYRSPSMYHDIALLELDREVTFNPWIAPICLHTQPTVPFSSATASGWGRTGPVSPVSSQLMVINIDLVSKNRCQALTKSSSKIPRGVSEGMLCAGDKTGVQDTCQGDSGGPLYMYMSNRCLPSQIGITSFGALCTRPDSPGIYTKVYHYLHWIESIVWPN</sequence>
<dbReference type="Gene3D" id="2.40.10.10">
    <property type="entry name" value="Trypsin-like serine proteases"/>
    <property type="match status" value="1"/>
</dbReference>
<evidence type="ECO:0000256" key="8">
    <source>
        <dbReference type="RuleBase" id="RU363034"/>
    </source>
</evidence>
<dbReference type="InterPro" id="IPR001254">
    <property type="entry name" value="Trypsin_dom"/>
</dbReference>
<evidence type="ECO:0000256" key="4">
    <source>
        <dbReference type="ARBA" id="ARBA00022825"/>
    </source>
</evidence>
<keyword evidence="5" id="KW-1015">Disulfide bond</keyword>
<evidence type="ECO:0000256" key="6">
    <source>
        <dbReference type="ARBA" id="ARBA00023180"/>
    </source>
</evidence>
<evidence type="ECO:0000259" key="9">
    <source>
        <dbReference type="PROSITE" id="PS50240"/>
    </source>
</evidence>
<organism evidence="10 11">
    <name type="scientific">Ranatra chinensis</name>
    <dbReference type="NCBI Taxonomy" id="642074"/>
    <lineage>
        <taxon>Eukaryota</taxon>
        <taxon>Metazoa</taxon>
        <taxon>Ecdysozoa</taxon>
        <taxon>Arthropoda</taxon>
        <taxon>Hexapoda</taxon>
        <taxon>Insecta</taxon>
        <taxon>Pterygota</taxon>
        <taxon>Neoptera</taxon>
        <taxon>Paraneoptera</taxon>
        <taxon>Hemiptera</taxon>
        <taxon>Heteroptera</taxon>
        <taxon>Panheteroptera</taxon>
        <taxon>Nepomorpha</taxon>
        <taxon>Nepidae</taxon>
        <taxon>Ranatrinae</taxon>
        <taxon>Ranatra</taxon>
    </lineage>
</organism>